<evidence type="ECO:0000313" key="2">
    <source>
        <dbReference type="Proteomes" id="UP001597393"/>
    </source>
</evidence>
<name>A0ABW5NMW0_9SPHI</name>
<evidence type="ECO:0000313" key="1">
    <source>
        <dbReference type="EMBL" id="MFD2600184.1"/>
    </source>
</evidence>
<sequence>MDKLTLEHLAPYLPYGLEMISSCGQIGELIGFIDEDSIIRRRVYVSGYKDIGIEDGYEMKEHRCCLHADGMGTPNKPILRRLSNLTKEIEHKGVKFVPISILGGFIDFSSGYRFIDYWKVQLLIEWHFDVFVLIDAGLAIDINTLKGERHA</sequence>
<organism evidence="1 2">
    <name type="scientific">Sphingobacterium corticis</name>
    <dbReference type="NCBI Taxonomy" id="1812823"/>
    <lineage>
        <taxon>Bacteria</taxon>
        <taxon>Pseudomonadati</taxon>
        <taxon>Bacteroidota</taxon>
        <taxon>Sphingobacteriia</taxon>
        <taxon>Sphingobacteriales</taxon>
        <taxon>Sphingobacteriaceae</taxon>
        <taxon>Sphingobacterium</taxon>
    </lineage>
</organism>
<dbReference type="RefSeq" id="WP_380870324.1">
    <property type="nucleotide sequence ID" value="NZ_JBHUMA010000009.1"/>
</dbReference>
<proteinExistence type="predicted"/>
<accession>A0ABW5NMW0</accession>
<dbReference type="EMBL" id="JBHUMA010000009">
    <property type="protein sequence ID" value="MFD2600184.1"/>
    <property type="molecule type" value="Genomic_DNA"/>
</dbReference>
<comment type="caution">
    <text evidence="1">The sequence shown here is derived from an EMBL/GenBank/DDBJ whole genome shotgun (WGS) entry which is preliminary data.</text>
</comment>
<reference evidence="2" key="1">
    <citation type="journal article" date="2019" name="Int. J. Syst. Evol. Microbiol.">
        <title>The Global Catalogue of Microorganisms (GCM) 10K type strain sequencing project: providing services to taxonomists for standard genome sequencing and annotation.</title>
        <authorList>
            <consortium name="The Broad Institute Genomics Platform"/>
            <consortium name="The Broad Institute Genome Sequencing Center for Infectious Disease"/>
            <person name="Wu L."/>
            <person name="Ma J."/>
        </authorList>
    </citation>
    <scope>NUCLEOTIDE SEQUENCE [LARGE SCALE GENOMIC DNA]</scope>
    <source>
        <strain evidence="2">KCTC 42248</strain>
    </source>
</reference>
<gene>
    <name evidence="1" type="ORF">ACFSQ3_14595</name>
</gene>
<protein>
    <submittedName>
        <fullName evidence="1">Uncharacterized protein</fullName>
    </submittedName>
</protein>
<dbReference type="Proteomes" id="UP001597393">
    <property type="component" value="Unassembled WGS sequence"/>
</dbReference>
<keyword evidence="2" id="KW-1185">Reference proteome</keyword>